<dbReference type="GO" id="GO:0008757">
    <property type="term" value="F:S-adenosylmethionine-dependent methyltransferase activity"/>
    <property type="evidence" value="ECO:0007669"/>
    <property type="project" value="InterPro"/>
</dbReference>
<sequence length="232" mass="26241">MKSAMYSEYAEQYDQAVQDNIYNAHFERPSLQALLPEIRGLNVLDLGCGTGVYAQYLLDQGADAVTCIDYSEAMVDLVRSKLGEKVTAYAQDISLGLPQEETGSYDLIICPLVLHYLEDLNPLFQDVYRVLKPGGVMVFSMHHPLADFEYSQTGNYFDRELVTQEWDTVGKPLEVKFYRRSLSELTDAITSSGLVITRISEGQVSDKVKELSESAYNFLSRNPNFIFVRCQK</sequence>
<dbReference type="EC" id="2.1.1.197" evidence="2"/>
<dbReference type="InterPro" id="IPR013216">
    <property type="entry name" value="Methyltransf_11"/>
</dbReference>
<dbReference type="PANTHER" id="PTHR43861">
    <property type="entry name" value="TRANS-ACONITATE 2-METHYLTRANSFERASE-RELATED"/>
    <property type="match status" value="1"/>
</dbReference>
<dbReference type="GO" id="GO:0102130">
    <property type="term" value="F:malonyl-CoA methyltransferase activity"/>
    <property type="evidence" value="ECO:0007669"/>
    <property type="project" value="UniProtKB-EC"/>
</dbReference>
<dbReference type="SUPFAM" id="SSF53335">
    <property type="entry name" value="S-adenosyl-L-methionine-dependent methyltransferases"/>
    <property type="match status" value="1"/>
</dbReference>
<keyword evidence="3" id="KW-1185">Reference proteome</keyword>
<dbReference type="Pfam" id="PF08241">
    <property type="entry name" value="Methyltransf_11"/>
    <property type="match status" value="1"/>
</dbReference>
<proteinExistence type="predicted"/>
<dbReference type="CDD" id="cd02440">
    <property type="entry name" value="AdoMet_MTases"/>
    <property type="match status" value="1"/>
</dbReference>
<dbReference type="GO" id="GO:0032259">
    <property type="term" value="P:methylation"/>
    <property type="evidence" value="ECO:0007669"/>
    <property type="project" value="UniProtKB-KW"/>
</dbReference>
<evidence type="ECO:0000313" key="3">
    <source>
        <dbReference type="Proteomes" id="UP000196573"/>
    </source>
</evidence>
<organism evidence="2 3">
    <name type="scientific">Parendozoicomonas haliclonae</name>
    <dbReference type="NCBI Taxonomy" id="1960125"/>
    <lineage>
        <taxon>Bacteria</taxon>
        <taxon>Pseudomonadati</taxon>
        <taxon>Pseudomonadota</taxon>
        <taxon>Gammaproteobacteria</taxon>
        <taxon>Oceanospirillales</taxon>
        <taxon>Endozoicomonadaceae</taxon>
        <taxon>Parendozoicomonas</taxon>
    </lineage>
</organism>
<dbReference type="AlphaFoldDB" id="A0A1X7AQ09"/>
<name>A0A1X7AQ09_9GAMM</name>
<keyword evidence="2" id="KW-0808">Transferase</keyword>
<dbReference type="EMBL" id="FWPT01000011">
    <property type="protein sequence ID" value="SMA50179.1"/>
    <property type="molecule type" value="Genomic_DNA"/>
</dbReference>
<dbReference type="InterPro" id="IPR029063">
    <property type="entry name" value="SAM-dependent_MTases_sf"/>
</dbReference>
<keyword evidence="2" id="KW-0489">Methyltransferase</keyword>
<accession>A0A1X7AQ09</accession>
<dbReference type="Gene3D" id="3.40.50.150">
    <property type="entry name" value="Vaccinia Virus protein VP39"/>
    <property type="match status" value="1"/>
</dbReference>
<dbReference type="Proteomes" id="UP000196573">
    <property type="component" value="Unassembled WGS sequence"/>
</dbReference>
<reference evidence="2 3" key="1">
    <citation type="submission" date="2017-03" db="EMBL/GenBank/DDBJ databases">
        <authorList>
            <person name="Afonso C.L."/>
            <person name="Miller P.J."/>
            <person name="Scott M.A."/>
            <person name="Spackman E."/>
            <person name="Goraichik I."/>
            <person name="Dimitrov K.M."/>
            <person name="Suarez D.L."/>
            <person name="Swayne D.E."/>
        </authorList>
    </citation>
    <scope>NUCLEOTIDE SEQUENCE [LARGE SCALE GENOMIC DNA]</scope>
    <source>
        <strain evidence="2">SB41UT1</strain>
    </source>
</reference>
<evidence type="ECO:0000259" key="1">
    <source>
        <dbReference type="Pfam" id="PF08241"/>
    </source>
</evidence>
<gene>
    <name evidence="2" type="primary">bioC_2</name>
    <name evidence="2" type="ORF">EHSB41UT_03972</name>
</gene>
<feature type="domain" description="Methyltransferase type 11" evidence="1">
    <location>
        <begin position="44"/>
        <end position="139"/>
    </location>
</feature>
<protein>
    <submittedName>
        <fullName evidence="2">Malonyl-[acyl-carrier protein] O-methyltransferase</fullName>
        <ecNumber evidence="2">2.1.1.197</ecNumber>
    </submittedName>
</protein>
<dbReference type="RefSeq" id="WP_207626717.1">
    <property type="nucleotide sequence ID" value="NZ_FWPT01000011.1"/>
</dbReference>
<evidence type="ECO:0000313" key="2">
    <source>
        <dbReference type="EMBL" id="SMA50179.1"/>
    </source>
</evidence>